<dbReference type="EMBL" id="CP126655">
    <property type="protein sequence ID" value="WJZ92350.1"/>
    <property type="molecule type" value="Genomic_DNA"/>
</dbReference>
<proteinExistence type="predicted"/>
<dbReference type="Proteomes" id="UP001227230">
    <property type="component" value="Chromosome 8"/>
</dbReference>
<feature type="compositionally biased region" description="Polar residues" evidence="1">
    <location>
        <begin position="111"/>
        <end position="122"/>
    </location>
</feature>
<protein>
    <recommendedName>
        <fullName evidence="4">Membrane-associated kinase regulator 5</fullName>
    </recommendedName>
</protein>
<reference evidence="2 3" key="1">
    <citation type="journal article" date="2023" name="Hortic Res">
        <title>The complete reference genome for grapevine (Vitis vinifera L.) genetics and breeding.</title>
        <authorList>
            <person name="Shi X."/>
            <person name="Cao S."/>
            <person name="Wang X."/>
            <person name="Huang S."/>
            <person name="Wang Y."/>
            <person name="Liu Z."/>
            <person name="Liu W."/>
            <person name="Leng X."/>
            <person name="Peng Y."/>
            <person name="Wang N."/>
            <person name="Wang Y."/>
            <person name="Ma Z."/>
            <person name="Xu X."/>
            <person name="Zhang F."/>
            <person name="Xue H."/>
            <person name="Zhong H."/>
            <person name="Wang Y."/>
            <person name="Zhang K."/>
            <person name="Velt A."/>
            <person name="Avia K."/>
            <person name="Holtgrawe D."/>
            <person name="Grimplet J."/>
            <person name="Matus J.T."/>
            <person name="Ware D."/>
            <person name="Wu X."/>
            <person name="Wang H."/>
            <person name="Liu C."/>
            <person name="Fang Y."/>
            <person name="Rustenholz C."/>
            <person name="Cheng Z."/>
            <person name="Xiao H."/>
            <person name="Zhou Y."/>
        </authorList>
    </citation>
    <scope>NUCLEOTIDE SEQUENCE [LARGE SCALE GENOMIC DNA]</scope>
    <source>
        <strain evidence="3">cv. Pinot noir / PN40024</strain>
        <tissue evidence="2">Leaf</tissue>
    </source>
</reference>
<evidence type="ECO:0008006" key="4">
    <source>
        <dbReference type="Google" id="ProtNLM"/>
    </source>
</evidence>
<gene>
    <name evidence="2" type="ORF">VitviT2T_011352</name>
</gene>
<name>A0ABY9CBY0_VITVI</name>
<sequence>MDTSNSQDGYYSDMDESFSFTCCDFSDDEGDDNDDDESYIEIALEPLPTKDDDDSKLRVSFSSSRVPLKELFVDQVPTHQVLLSSDASSSSSLSSSSSSKSRGSELITSGLPGTNSKSNNSTRRVQFSAINRVLNAFVSSSRVPSSEETDRIDENRRLASAESRKASKVTTAINGSITKILIKFRSIKIRPMLTSFVKPRQGKGNKVKSQEMSSTIWSHRKLIKPLDNRTVGEGRGDCRRKKTKTSAAMDINMEAIRGVLEAISSMSIGGRSKQTKTKMKSCPGSIKCSPINERGVADRESRGYTRENSVQAAIAHCKRSFGQAQEFSF</sequence>
<feature type="compositionally biased region" description="Basic and acidic residues" evidence="1">
    <location>
        <begin position="148"/>
        <end position="165"/>
    </location>
</feature>
<feature type="compositionally biased region" description="Low complexity" evidence="1">
    <location>
        <begin position="84"/>
        <end position="101"/>
    </location>
</feature>
<evidence type="ECO:0000313" key="3">
    <source>
        <dbReference type="Proteomes" id="UP001227230"/>
    </source>
</evidence>
<accession>A0ABY9CBY0</accession>
<feature type="region of interest" description="Disordered" evidence="1">
    <location>
        <begin position="144"/>
        <end position="165"/>
    </location>
</feature>
<organism evidence="2 3">
    <name type="scientific">Vitis vinifera</name>
    <name type="common">Grape</name>
    <dbReference type="NCBI Taxonomy" id="29760"/>
    <lineage>
        <taxon>Eukaryota</taxon>
        <taxon>Viridiplantae</taxon>
        <taxon>Streptophyta</taxon>
        <taxon>Embryophyta</taxon>
        <taxon>Tracheophyta</taxon>
        <taxon>Spermatophyta</taxon>
        <taxon>Magnoliopsida</taxon>
        <taxon>eudicotyledons</taxon>
        <taxon>Gunneridae</taxon>
        <taxon>Pentapetalae</taxon>
        <taxon>rosids</taxon>
        <taxon>Vitales</taxon>
        <taxon>Vitaceae</taxon>
        <taxon>Viteae</taxon>
        <taxon>Vitis</taxon>
    </lineage>
</organism>
<evidence type="ECO:0000313" key="2">
    <source>
        <dbReference type="EMBL" id="WJZ92350.1"/>
    </source>
</evidence>
<evidence type="ECO:0000256" key="1">
    <source>
        <dbReference type="SAM" id="MobiDB-lite"/>
    </source>
</evidence>
<feature type="compositionally biased region" description="Acidic residues" evidence="1">
    <location>
        <begin position="25"/>
        <end position="39"/>
    </location>
</feature>
<feature type="region of interest" description="Disordered" evidence="1">
    <location>
        <begin position="22"/>
        <end position="56"/>
    </location>
</feature>
<keyword evidence="3" id="KW-1185">Reference proteome</keyword>
<feature type="region of interest" description="Disordered" evidence="1">
    <location>
        <begin position="83"/>
        <end position="122"/>
    </location>
</feature>